<reference evidence="10" key="1">
    <citation type="submission" date="2022-08" db="EMBL/GenBank/DDBJ databases">
        <title>A Global Phylogenomic Analysis of the Shiitake Genus Lentinula.</title>
        <authorList>
            <consortium name="DOE Joint Genome Institute"/>
            <person name="Sierra-Patev S."/>
            <person name="Min B."/>
            <person name="Naranjo-Ortiz M."/>
            <person name="Looney B."/>
            <person name="Konkel Z."/>
            <person name="Slot J.C."/>
            <person name="Sakamoto Y."/>
            <person name="Steenwyk J.L."/>
            <person name="Rokas A."/>
            <person name="Carro J."/>
            <person name="Camarero S."/>
            <person name="Ferreira P."/>
            <person name="Molpeceres G."/>
            <person name="Ruiz-Duenas F.J."/>
            <person name="Serrano A."/>
            <person name="Henrissat B."/>
            <person name="Drula E."/>
            <person name="Hughes K.W."/>
            <person name="Mata J.L."/>
            <person name="Ishikawa N.K."/>
            <person name="Vargas-Isla R."/>
            <person name="Ushijima S."/>
            <person name="Smith C.A."/>
            <person name="Ahrendt S."/>
            <person name="Andreopoulos W."/>
            <person name="He G."/>
            <person name="Labutti K."/>
            <person name="Lipzen A."/>
            <person name="Ng V."/>
            <person name="Riley R."/>
            <person name="Sandor L."/>
            <person name="Barry K."/>
            <person name="Martinez A.T."/>
            <person name="Xiao Y."/>
            <person name="Gibbons J.G."/>
            <person name="Terashima K."/>
            <person name="Grigoriev I.V."/>
            <person name="Hibbett D.S."/>
        </authorList>
    </citation>
    <scope>NUCLEOTIDE SEQUENCE</scope>
    <source>
        <strain evidence="10">JLM2183</strain>
    </source>
</reference>
<dbReference type="AlphaFoldDB" id="A0A9W9DPG5"/>
<proteinExistence type="inferred from homology"/>
<evidence type="ECO:0000256" key="3">
    <source>
        <dbReference type="ARBA" id="ARBA00022487"/>
    </source>
</evidence>
<feature type="region of interest" description="Disordered" evidence="8">
    <location>
        <begin position="17"/>
        <end position="52"/>
    </location>
</feature>
<feature type="active site" evidence="7">
    <location>
        <position position="337"/>
    </location>
</feature>
<dbReference type="PIRSF" id="PIRSF022950">
    <property type="entry name" value="PPase_methylesterase_euk"/>
    <property type="match status" value="1"/>
</dbReference>
<keyword evidence="4 6" id="KW-0378">Hydrolase</keyword>
<name>A0A9W9DPG5_9AGAR</name>
<dbReference type="InterPro" id="IPR029058">
    <property type="entry name" value="AB_hydrolase_fold"/>
</dbReference>
<evidence type="ECO:0000313" key="10">
    <source>
        <dbReference type="EMBL" id="KAJ4480053.1"/>
    </source>
</evidence>
<dbReference type="SUPFAM" id="SSF53474">
    <property type="entry name" value="alpha/beta-Hydrolases"/>
    <property type="match status" value="1"/>
</dbReference>
<comment type="similarity">
    <text evidence="1 6">Belongs to the AB hydrolase superfamily.</text>
</comment>
<comment type="catalytic activity">
    <reaction evidence="5">
        <text>[phosphatase 2A protein]-C-terminal L-leucine methyl ester + H2O = [phosphatase 2A protein]-C-terminal L-leucine + methanol + H(+)</text>
        <dbReference type="Rhea" id="RHEA:48548"/>
        <dbReference type="Rhea" id="RHEA-COMP:12134"/>
        <dbReference type="Rhea" id="RHEA-COMP:12135"/>
        <dbReference type="ChEBI" id="CHEBI:15377"/>
        <dbReference type="ChEBI" id="CHEBI:15378"/>
        <dbReference type="ChEBI" id="CHEBI:17790"/>
        <dbReference type="ChEBI" id="CHEBI:90516"/>
        <dbReference type="ChEBI" id="CHEBI:90517"/>
        <dbReference type="EC" id="3.1.1.89"/>
    </reaction>
</comment>
<keyword evidence="3 6" id="KW-0719">Serine esterase</keyword>
<dbReference type="Proteomes" id="UP001150266">
    <property type="component" value="Unassembled WGS sequence"/>
</dbReference>
<dbReference type="PANTHER" id="PTHR14189">
    <property type="entry name" value="PROTEIN PHOSPHATASE METHYLESTERASE-1 RELATED"/>
    <property type="match status" value="1"/>
</dbReference>
<feature type="active site" evidence="7">
    <location>
        <position position="206"/>
    </location>
</feature>
<comment type="function">
    <text evidence="6">Demethylates proteins that have been reversibly carboxymethylated.</text>
</comment>
<comment type="caution">
    <text evidence="10">The sequence shown here is derived from an EMBL/GenBank/DDBJ whole genome shotgun (WGS) entry which is preliminary data.</text>
</comment>
<evidence type="ECO:0000256" key="7">
    <source>
        <dbReference type="PIRSR" id="PIRSR022950-1"/>
    </source>
</evidence>
<dbReference type="Pfam" id="PF12697">
    <property type="entry name" value="Abhydrolase_6"/>
    <property type="match status" value="1"/>
</dbReference>
<evidence type="ECO:0000256" key="2">
    <source>
        <dbReference type="ARBA" id="ARBA00020672"/>
    </source>
</evidence>
<gene>
    <name evidence="10" type="ORF">J3R30DRAFT_3288388</name>
</gene>
<feature type="active site" evidence="7">
    <location>
        <position position="179"/>
    </location>
</feature>
<dbReference type="PANTHER" id="PTHR14189:SF0">
    <property type="entry name" value="PROTEIN PHOSPHATASE METHYLESTERASE 1"/>
    <property type="match status" value="1"/>
</dbReference>
<sequence>MSDLYRSALSARLAKLPADIPSKNDDGEEESADSLSSLPGSGLGPPAMQKDPNSAFSTISAKNFFVQALQVALPGRNLDCRMYYTPPVEANGTVMVCQHGAGYSGLTFACMAKEITDMTRGECGVLAIDARRHGKTVSTLKQEDEDLSIGILVDDFVEVIQTIYPDPHVSPTLILIGHSMGGSIATRACTILLDGMYKIGGVAVLDVVEGSAIEALPYMNSLLNARPDGFDSVEEAVEWHVTTNAIRNSTSARISIPSIISPSGSSSPNIPPFIWRTPLRSTASYWKSWFVGLSSKFLSVRTARLLVLAGTDRLDKELMIGQMQGKFQMIVVPGTGHMLHEDDPTRLAEIMVDFWRRNERLMLGIKKVGDS</sequence>
<evidence type="ECO:0000259" key="9">
    <source>
        <dbReference type="Pfam" id="PF12697"/>
    </source>
</evidence>
<evidence type="ECO:0000256" key="1">
    <source>
        <dbReference type="ARBA" id="ARBA00008645"/>
    </source>
</evidence>
<evidence type="ECO:0000256" key="5">
    <source>
        <dbReference type="ARBA" id="ARBA00049203"/>
    </source>
</evidence>
<dbReference type="OrthoDB" id="194865at2759"/>
<feature type="domain" description="AB hydrolase-1" evidence="9">
    <location>
        <begin position="99"/>
        <end position="349"/>
    </location>
</feature>
<protein>
    <recommendedName>
        <fullName evidence="2 6">Protein phosphatase methylesterase 1</fullName>
        <shortName evidence="6">PME-1</shortName>
        <ecNumber evidence="6">3.1.1.-</ecNumber>
    </recommendedName>
</protein>
<dbReference type="InterPro" id="IPR000073">
    <property type="entry name" value="AB_hydrolase_1"/>
</dbReference>
<feature type="compositionally biased region" description="Low complexity" evidence="8">
    <location>
        <begin position="34"/>
        <end position="46"/>
    </location>
</feature>
<keyword evidence="11" id="KW-1185">Reference proteome</keyword>
<accession>A0A9W9DPG5</accession>
<dbReference type="EMBL" id="JAOTPV010000007">
    <property type="protein sequence ID" value="KAJ4480053.1"/>
    <property type="molecule type" value="Genomic_DNA"/>
</dbReference>
<dbReference type="EC" id="3.1.1.-" evidence="6"/>
<dbReference type="Gene3D" id="3.40.50.1820">
    <property type="entry name" value="alpha/beta hydrolase"/>
    <property type="match status" value="1"/>
</dbReference>
<dbReference type="GO" id="GO:0051723">
    <property type="term" value="F:protein methylesterase activity"/>
    <property type="evidence" value="ECO:0007669"/>
    <property type="project" value="UniProtKB-EC"/>
</dbReference>
<evidence type="ECO:0000256" key="8">
    <source>
        <dbReference type="SAM" id="MobiDB-lite"/>
    </source>
</evidence>
<organism evidence="10 11">
    <name type="scientific">Lentinula aciculospora</name>
    <dbReference type="NCBI Taxonomy" id="153920"/>
    <lineage>
        <taxon>Eukaryota</taxon>
        <taxon>Fungi</taxon>
        <taxon>Dikarya</taxon>
        <taxon>Basidiomycota</taxon>
        <taxon>Agaricomycotina</taxon>
        <taxon>Agaricomycetes</taxon>
        <taxon>Agaricomycetidae</taxon>
        <taxon>Agaricales</taxon>
        <taxon>Marasmiineae</taxon>
        <taxon>Omphalotaceae</taxon>
        <taxon>Lentinula</taxon>
    </lineage>
</organism>
<evidence type="ECO:0000313" key="11">
    <source>
        <dbReference type="Proteomes" id="UP001150266"/>
    </source>
</evidence>
<evidence type="ECO:0000256" key="6">
    <source>
        <dbReference type="PIRNR" id="PIRNR022950"/>
    </source>
</evidence>
<dbReference type="InterPro" id="IPR016812">
    <property type="entry name" value="PPase_methylesterase_euk"/>
</dbReference>
<evidence type="ECO:0000256" key="4">
    <source>
        <dbReference type="ARBA" id="ARBA00022801"/>
    </source>
</evidence>